<dbReference type="SMART" id="SM00028">
    <property type="entry name" value="TPR"/>
    <property type="match status" value="3"/>
</dbReference>
<name>A0ABS0B412_9GAMM</name>
<feature type="chain" id="PRO_5046070373" evidence="5">
    <location>
        <begin position="33"/>
        <end position="409"/>
    </location>
</feature>
<keyword evidence="5" id="KW-0732">Signal</keyword>
<protein>
    <submittedName>
        <fullName evidence="6">Tetratricopeptide repeat protein</fullName>
    </submittedName>
</protein>
<dbReference type="RefSeq" id="WP_194929852.1">
    <property type="nucleotide sequence ID" value="NZ_JADLZT010000002.1"/>
</dbReference>
<dbReference type="InterPro" id="IPR019734">
    <property type="entry name" value="TPR_rpt"/>
</dbReference>
<dbReference type="Pfam" id="PF14559">
    <property type="entry name" value="TPR_19"/>
    <property type="match status" value="1"/>
</dbReference>
<feature type="compositionally biased region" description="Basic and acidic residues" evidence="4">
    <location>
        <begin position="38"/>
        <end position="47"/>
    </location>
</feature>
<evidence type="ECO:0000256" key="5">
    <source>
        <dbReference type="SAM" id="SignalP"/>
    </source>
</evidence>
<feature type="region of interest" description="Disordered" evidence="4">
    <location>
        <begin position="34"/>
        <end position="79"/>
    </location>
</feature>
<dbReference type="PANTHER" id="PTHR45586">
    <property type="entry name" value="TPR REPEAT-CONTAINING PROTEIN PA4667"/>
    <property type="match status" value="1"/>
</dbReference>
<dbReference type="Proteomes" id="UP001429984">
    <property type="component" value="Unassembled WGS sequence"/>
</dbReference>
<keyword evidence="7" id="KW-1185">Reference proteome</keyword>
<dbReference type="Pfam" id="PF13432">
    <property type="entry name" value="TPR_16"/>
    <property type="match status" value="1"/>
</dbReference>
<sequence length="409" mass="44735">MHMSHSSARNRSFLAAAIGAVLAFGALSQVHAQTAQDRAQERRDRQAQKNQGKAAAPAANQYPNATRQEPPAKASAKVTPKLQKMMKAYDDDKGADARAIADEILANEAANAYDKSFSAQIAGQIAYEADDAAAALNYWNKALESNGLDNNSHFNLMFTVAQVQLQEDKYTESLATVDRFLKESGSQKPEQLIVKGNALYRLERYPEAAAVLKQAIDASPEPKAEWQQLLMAAYAEAGQGGEATKMAEAVAAKNPNDKRAQLNLAVIYQQNDQFDKAAAVLEKMRASGQLTEDKEYRQLYASYLNMDGKEKEAVTVINDGLQKGILKPDYQTYLAMAQAYYFSDQVAPAIDAYKKAAPLGPDGETYLNLARVLWQEDRIPEAKEAAKQAIAKGVKKPDDAKKILALPAK</sequence>
<gene>
    <name evidence="6" type="ORF">IU514_04370</name>
</gene>
<comment type="caution">
    <text evidence="6">The sequence shown here is derived from an EMBL/GenBank/DDBJ whole genome shotgun (WGS) entry which is preliminary data.</text>
</comment>
<evidence type="ECO:0000256" key="4">
    <source>
        <dbReference type="SAM" id="MobiDB-lite"/>
    </source>
</evidence>
<feature type="compositionally biased region" description="Low complexity" evidence="4">
    <location>
        <begin position="48"/>
        <end position="65"/>
    </location>
</feature>
<keyword evidence="2 3" id="KW-0802">TPR repeat</keyword>
<accession>A0ABS0B412</accession>
<evidence type="ECO:0000313" key="7">
    <source>
        <dbReference type="Proteomes" id="UP001429984"/>
    </source>
</evidence>
<evidence type="ECO:0000256" key="1">
    <source>
        <dbReference type="ARBA" id="ARBA00022737"/>
    </source>
</evidence>
<dbReference type="InterPro" id="IPR051012">
    <property type="entry name" value="CellSynth/LPSAsmb/PSIAsmb"/>
</dbReference>
<evidence type="ECO:0000256" key="2">
    <source>
        <dbReference type="ARBA" id="ARBA00022803"/>
    </source>
</evidence>
<proteinExistence type="predicted"/>
<dbReference type="PANTHER" id="PTHR45586:SF1">
    <property type="entry name" value="LIPOPOLYSACCHARIDE ASSEMBLY PROTEIN B"/>
    <property type="match status" value="1"/>
</dbReference>
<evidence type="ECO:0000256" key="3">
    <source>
        <dbReference type="PROSITE-ProRule" id="PRU00339"/>
    </source>
</evidence>
<dbReference type="PROSITE" id="PS50005">
    <property type="entry name" value="TPR"/>
    <property type="match status" value="1"/>
</dbReference>
<dbReference type="Gene3D" id="1.25.40.10">
    <property type="entry name" value="Tetratricopeptide repeat domain"/>
    <property type="match status" value="2"/>
</dbReference>
<evidence type="ECO:0000313" key="6">
    <source>
        <dbReference type="EMBL" id="MBF6023261.1"/>
    </source>
</evidence>
<dbReference type="EMBL" id="JADLZT010000002">
    <property type="protein sequence ID" value="MBF6023261.1"/>
    <property type="molecule type" value="Genomic_DNA"/>
</dbReference>
<feature type="repeat" description="TPR" evidence="3">
    <location>
        <begin position="330"/>
        <end position="363"/>
    </location>
</feature>
<feature type="signal peptide" evidence="5">
    <location>
        <begin position="1"/>
        <end position="32"/>
    </location>
</feature>
<dbReference type="InterPro" id="IPR011990">
    <property type="entry name" value="TPR-like_helical_dom_sf"/>
</dbReference>
<dbReference type="SUPFAM" id="SSF48452">
    <property type="entry name" value="TPR-like"/>
    <property type="match status" value="2"/>
</dbReference>
<reference evidence="6 7" key="1">
    <citation type="submission" date="2020-11" db="EMBL/GenBank/DDBJ databases">
        <title>Draft Genome Sequence and Secondary Metabolite Biosynthetic Potential of the Lysobacter niastensis Type strain DSM 18481.</title>
        <authorList>
            <person name="Turrini P."/>
            <person name="Artuso I."/>
            <person name="Tescari M."/>
            <person name="Lugli G.A."/>
            <person name="Frangipani E."/>
            <person name="Ventura M."/>
            <person name="Visca P."/>
        </authorList>
    </citation>
    <scope>NUCLEOTIDE SEQUENCE [LARGE SCALE GENOMIC DNA]</scope>
    <source>
        <strain evidence="6 7">DSM 18481</strain>
    </source>
</reference>
<organism evidence="6 7">
    <name type="scientific">Lysobacter niastensis</name>
    <dbReference type="NCBI Taxonomy" id="380629"/>
    <lineage>
        <taxon>Bacteria</taxon>
        <taxon>Pseudomonadati</taxon>
        <taxon>Pseudomonadota</taxon>
        <taxon>Gammaproteobacteria</taxon>
        <taxon>Lysobacterales</taxon>
        <taxon>Lysobacteraceae</taxon>
        <taxon>Lysobacter</taxon>
    </lineage>
</organism>
<keyword evidence="1" id="KW-0677">Repeat</keyword>